<keyword evidence="1" id="KW-0472">Membrane</keyword>
<keyword evidence="1" id="KW-1133">Transmembrane helix</keyword>
<keyword evidence="1" id="KW-0812">Transmembrane</keyword>
<evidence type="ECO:0000313" key="2">
    <source>
        <dbReference type="EMBL" id="RGO32114.1"/>
    </source>
</evidence>
<gene>
    <name evidence="2" type="ORF">DXB16_08700</name>
</gene>
<feature type="transmembrane region" description="Helical" evidence="1">
    <location>
        <begin position="59"/>
        <end position="85"/>
    </location>
</feature>
<feature type="transmembrane region" description="Helical" evidence="1">
    <location>
        <begin position="240"/>
        <end position="260"/>
    </location>
</feature>
<evidence type="ECO:0000313" key="3">
    <source>
        <dbReference type="Proteomes" id="UP000261285"/>
    </source>
</evidence>
<feature type="transmembrane region" description="Helical" evidence="1">
    <location>
        <begin position="147"/>
        <end position="169"/>
    </location>
</feature>
<accession>A0A3E5GBW3</accession>
<feature type="transmembrane region" description="Helical" evidence="1">
    <location>
        <begin position="105"/>
        <end position="126"/>
    </location>
</feature>
<dbReference type="RefSeq" id="WP_117598058.1">
    <property type="nucleotide sequence ID" value="NZ_CABMEZ010000008.1"/>
</dbReference>
<proteinExistence type="predicted"/>
<organism evidence="2 3">
    <name type="scientific">Dorea longicatena</name>
    <dbReference type="NCBI Taxonomy" id="88431"/>
    <lineage>
        <taxon>Bacteria</taxon>
        <taxon>Bacillati</taxon>
        <taxon>Bacillota</taxon>
        <taxon>Clostridia</taxon>
        <taxon>Lachnospirales</taxon>
        <taxon>Lachnospiraceae</taxon>
        <taxon>Dorea</taxon>
    </lineage>
</organism>
<comment type="caution">
    <text evidence="2">The sequence shown here is derived from an EMBL/GenBank/DDBJ whole genome shotgun (WGS) entry which is preliminary data.</text>
</comment>
<protein>
    <submittedName>
        <fullName evidence="2">Uncharacterized protein</fullName>
    </submittedName>
</protein>
<dbReference type="EMBL" id="QSVN01000008">
    <property type="protein sequence ID" value="RGO32114.1"/>
    <property type="molecule type" value="Genomic_DNA"/>
</dbReference>
<dbReference type="Proteomes" id="UP000261285">
    <property type="component" value="Unassembled WGS sequence"/>
</dbReference>
<evidence type="ECO:0000256" key="1">
    <source>
        <dbReference type="SAM" id="Phobius"/>
    </source>
</evidence>
<feature type="transmembrane region" description="Helical" evidence="1">
    <location>
        <begin position="181"/>
        <end position="200"/>
    </location>
</feature>
<feature type="transmembrane region" description="Helical" evidence="1">
    <location>
        <begin position="212"/>
        <end position="234"/>
    </location>
</feature>
<sequence>MRRRRETIEEEYLYKALQLRESLQVSEEKKSEQIEKIMEMSKADRLSERKKARTGFTEFLIRQIPFIGWKMWSIQALVMITALIFFCGTDRGAVDMTWLLTGRQLAFWVGALGTVMAMIGIPYVMQSFRYRMYEMEKAAKNGFARMLLSRMVVLSVGDLVTVLLCMIMISSKNYASAGMVLLWYLAPLFLIGSFCTGWMQKIEAKFDMEDQTLRCIQICEGACVGLLILQYLLYIKLPSVYGNTGWWIGILVIAAGAMLYQGKKVIIIQS</sequence>
<reference evidence="2 3" key="1">
    <citation type="submission" date="2018-08" db="EMBL/GenBank/DDBJ databases">
        <title>A genome reference for cultivated species of the human gut microbiota.</title>
        <authorList>
            <person name="Zou Y."/>
            <person name="Xue W."/>
            <person name="Luo G."/>
        </authorList>
    </citation>
    <scope>NUCLEOTIDE SEQUENCE [LARGE SCALE GENOMIC DNA]</scope>
    <source>
        <strain evidence="2 3">OM02-16</strain>
    </source>
</reference>
<name>A0A3E5GBW3_9FIRM</name>
<dbReference type="AlphaFoldDB" id="A0A3E5GBW3"/>